<dbReference type="Proteomes" id="UP001152523">
    <property type="component" value="Unassembled WGS sequence"/>
</dbReference>
<dbReference type="EMBL" id="CAMAPF010000460">
    <property type="protein sequence ID" value="CAH9117582.1"/>
    <property type="molecule type" value="Genomic_DNA"/>
</dbReference>
<keyword evidence="2" id="KW-1185">Reference proteome</keyword>
<organism evidence="1 2">
    <name type="scientific">Cuscuta epithymum</name>
    <dbReference type="NCBI Taxonomy" id="186058"/>
    <lineage>
        <taxon>Eukaryota</taxon>
        <taxon>Viridiplantae</taxon>
        <taxon>Streptophyta</taxon>
        <taxon>Embryophyta</taxon>
        <taxon>Tracheophyta</taxon>
        <taxon>Spermatophyta</taxon>
        <taxon>Magnoliopsida</taxon>
        <taxon>eudicotyledons</taxon>
        <taxon>Gunneridae</taxon>
        <taxon>Pentapetalae</taxon>
        <taxon>asterids</taxon>
        <taxon>lamiids</taxon>
        <taxon>Solanales</taxon>
        <taxon>Convolvulaceae</taxon>
        <taxon>Cuscuteae</taxon>
        <taxon>Cuscuta</taxon>
        <taxon>Cuscuta subgen. Cuscuta</taxon>
    </lineage>
</organism>
<dbReference type="AlphaFoldDB" id="A0AAV0E8V7"/>
<protein>
    <submittedName>
        <fullName evidence="1">Uncharacterized protein</fullName>
    </submittedName>
</protein>
<evidence type="ECO:0000313" key="2">
    <source>
        <dbReference type="Proteomes" id="UP001152523"/>
    </source>
</evidence>
<evidence type="ECO:0000313" key="1">
    <source>
        <dbReference type="EMBL" id="CAH9117582.1"/>
    </source>
</evidence>
<proteinExistence type="predicted"/>
<accession>A0AAV0E8V7</accession>
<gene>
    <name evidence="1" type="ORF">CEPIT_LOCUS21939</name>
</gene>
<name>A0AAV0E8V7_9ASTE</name>
<comment type="caution">
    <text evidence="1">The sequence shown here is derived from an EMBL/GenBank/DDBJ whole genome shotgun (WGS) entry which is preliminary data.</text>
</comment>
<reference evidence="1" key="1">
    <citation type="submission" date="2022-07" db="EMBL/GenBank/DDBJ databases">
        <authorList>
            <person name="Macas J."/>
            <person name="Novak P."/>
            <person name="Neumann P."/>
        </authorList>
    </citation>
    <scope>NUCLEOTIDE SEQUENCE</scope>
</reference>
<sequence length="101" mass="11709">MDCPVWDWNWDQTGCESIPKGRWPKTSEDFTTSIPPISTYIAGAPRRHQLAFPAAKRIRRMEKQKTEERHAPCQKIRSATTSMAHAMDYSTRPPLYSLLKF</sequence>